<dbReference type="Proteomes" id="UP000237347">
    <property type="component" value="Unassembled WGS sequence"/>
</dbReference>
<evidence type="ECO:0000313" key="4">
    <source>
        <dbReference type="Proteomes" id="UP000237347"/>
    </source>
</evidence>
<dbReference type="PANTHER" id="PTHR23024:SF609">
    <property type="entry name" value="CARBOXYLESTERASE 18-RELATED"/>
    <property type="match status" value="1"/>
</dbReference>
<proteinExistence type="inferred from homology"/>
<feature type="non-terminal residue" evidence="3">
    <location>
        <position position="1"/>
    </location>
</feature>
<evidence type="ECO:0000259" key="2">
    <source>
        <dbReference type="Pfam" id="PF07859"/>
    </source>
</evidence>
<evidence type="ECO:0000256" key="1">
    <source>
        <dbReference type="ARBA" id="ARBA00010515"/>
    </source>
</evidence>
<dbReference type="Gene3D" id="3.40.50.1820">
    <property type="entry name" value="alpha/beta hydrolase"/>
    <property type="match status" value="2"/>
</dbReference>
<dbReference type="SUPFAM" id="SSF53474">
    <property type="entry name" value="alpha/beta-Hydrolases"/>
    <property type="match status" value="2"/>
</dbReference>
<sequence>SDKDREAVNVSGPNAVDISGLEYPETVVFVGGFDPLQDRQRSYYEWLKKSGKQARLIEYPDMMHAFYVFPELPQSSQLIAQDREAVNVSGPNAVDISGLEYPETVVFVGGFDPLQDRQRSYYEWLKKSGKQARLIEYPDMMHAFYVFPELPQSSQLIAQVKDFVSHKCKTSDSY</sequence>
<dbReference type="GO" id="GO:0009860">
    <property type="term" value="P:pollen tube growth"/>
    <property type="evidence" value="ECO:0007669"/>
    <property type="project" value="TreeGrafter"/>
</dbReference>
<reference evidence="3 4" key="1">
    <citation type="journal article" date="2018" name="Sci. Data">
        <title>The draft genome sequence of cork oak.</title>
        <authorList>
            <person name="Ramos A.M."/>
            <person name="Usie A."/>
            <person name="Barbosa P."/>
            <person name="Barros P.M."/>
            <person name="Capote T."/>
            <person name="Chaves I."/>
            <person name="Simoes F."/>
            <person name="Abreu I."/>
            <person name="Carrasquinho I."/>
            <person name="Faro C."/>
            <person name="Guimaraes J.B."/>
            <person name="Mendonca D."/>
            <person name="Nobrega F."/>
            <person name="Rodrigues L."/>
            <person name="Saibo N.J.M."/>
            <person name="Varela M.C."/>
            <person name="Egas C."/>
            <person name="Matos J."/>
            <person name="Miguel C.M."/>
            <person name="Oliveira M.M."/>
            <person name="Ricardo C.P."/>
            <person name="Goncalves S."/>
        </authorList>
    </citation>
    <scope>NUCLEOTIDE SEQUENCE [LARGE SCALE GENOMIC DNA]</scope>
    <source>
        <strain evidence="4">cv. HL8</strain>
    </source>
</reference>
<dbReference type="InterPro" id="IPR029058">
    <property type="entry name" value="AB_hydrolase_fold"/>
</dbReference>
<dbReference type="Pfam" id="PF07859">
    <property type="entry name" value="Abhydrolase_3"/>
    <property type="match status" value="2"/>
</dbReference>
<dbReference type="InterPro" id="IPR050466">
    <property type="entry name" value="Carboxylest/Gibb_receptor"/>
</dbReference>
<accession>A0AAW0LB66</accession>
<gene>
    <name evidence="3" type="primary">CXE18_3</name>
    <name evidence="3" type="ORF">CFP56_005681</name>
</gene>
<keyword evidence="4" id="KW-1185">Reference proteome</keyword>
<name>A0AAW0LB66_QUESU</name>
<feature type="domain" description="Alpha/beta hydrolase fold-3" evidence="2">
    <location>
        <begin position="4"/>
        <end position="67"/>
    </location>
</feature>
<comment type="similarity">
    <text evidence="1">Belongs to the 'GDXG' lipolytic enzyme family.</text>
</comment>
<evidence type="ECO:0000313" key="3">
    <source>
        <dbReference type="EMBL" id="KAK7847946.1"/>
    </source>
</evidence>
<dbReference type="InterPro" id="IPR013094">
    <property type="entry name" value="AB_hydrolase_3"/>
</dbReference>
<dbReference type="AlphaFoldDB" id="A0AAW0LB66"/>
<protein>
    <submittedName>
        <fullName evidence="3">Carboxylesterase 18</fullName>
    </submittedName>
</protein>
<dbReference type="EMBL" id="PKMF04000133">
    <property type="protein sequence ID" value="KAK7847946.1"/>
    <property type="molecule type" value="Genomic_DNA"/>
</dbReference>
<organism evidence="3 4">
    <name type="scientific">Quercus suber</name>
    <name type="common">Cork oak</name>
    <dbReference type="NCBI Taxonomy" id="58331"/>
    <lineage>
        <taxon>Eukaryota</taxon>
        <taxon>Viridiplantae</taxon>
        <taxon>Streptophyta</taxon>
        <taxon>Embryophyta</taxon>
        <taxon>Tracheophyta</taxon>
        <taxon>Spermatophyta</taxon>
        <taxon>Magnoliopsida</taxon>
        <taxon>eudicotyledons</taxon>
        <taxon>Gunneridae</taxon>
        <taxon>Pentapetalae</taxon>
        <taxon>rosids</taxon>
        <taxon>fabids</taxon>
        <taxon>Fagales</taxon>
        <taxon>Fagaceae</taxon>
        <taxon>Quercus</taxon>
    </lineage>
</organism>
<dbReference type="PANTHER" id="PTHR23024">
    <property type="entry name" value="ARYLACETAMIDE DEACETYLASE"/>
    <property type="match status" value="1"/>
</dbReference>
<dbReference type="GO" id="GO:0052689">
    <property type="term" value="F:carboxylic ester hydrolase activity"/>
    <property type="evidence" value="ECO:0007669"/>
    <property type="project" value="TreeGrafter"/>
</dbReference>
<comment type="caution">
    <text evidence="3">The sequence shown here is derived from an EMBL/GenBank/DDBJ whole genome shotgun (WGS) entry which is preliminary data.</text>
</comment>
<feature type="domain" description="Alpha/beta hydrolase fold-3" evidence="2">
    <location>
        <begin position="82"/>
        <end position="145"/>
    </location>
</feature>